<feature type="transmembrane region" description="Helical" evidence="1">
    <location>
        <begin position="16"/>
        <end position="39"/>
    </location>
</feature>
<comment type="caution">
    <text evidence="2">The sequence shown here is derived from an EMBL/GenBank/DDBJ whole genome shotgun (WGS) entry which is preliminary data.</text>
</comment>
<evidence type="ECO:0000313" key="2">
    <source>
        <dbReference type="EMBL" id="MFC4404224.1"/>
    </source>
</evidence>
<proteinExistence type="predicted"/>
<keyword evidence="1" id="KW-1133">Transmembrane helix</keyword>
<keyword evidence="1" id="KW-0472">Membrane</keyword>
<protein>
    <recommendedName>
        <fullName evidence="4">Type II secretion system protein</fullName>
    </recommendedName>
</protein>
<evidence type="ECO:0000256" key="1">
    <source>
        <dbReference type="SAM" id="Phobius"/>
    </source>
</evidence>
<sequence>MVRGGVTLKNNNEAGYFLFEVMIGTFILLSVLLSILPLVQQLKIENHKLLERTIVTHKLYDSLLLLNESSPADITYTDWINTNVVVTIRPVPPYWKGCANWDNVKSDSEQVCLYSYQK</sequence>
<evidence type="ECO:0000313" key="3">
    <source>
        <dbReference type="Proteomes" id="UP001595882"/>
    </source>
</evidence>
<dbReference type="EMBL" id="JBHSDT010000008">
    <property type="protein sequence ID" value="MFC4404224.1"/>
    <property type="molecule type" value="Genomic_DNA"/>
</dbReference>
<dbReference type="Proteomes" id="UP001595882">
    <property type="component" value="Unassembled WGS sequence"/>
</dbReference>
<organism evidence="2 3">
    <name type="scientific">Gracilibacillus xinjiangensis</name>
    <dbReference type="NCBI Taxonomy" id="1193282"/>
    <lineage>
        <taxon>Bacteria</taxon>
        <taxon>Bacillati</taxon>
        <taxon>Bacillota</taxon>
        <taxon>Bacilli</taxon>
        <taxon>Bacillales</taxon>
        <taxon>Bacillaceae</taxon>
        <taxon>Gracilibacillus</taxon>
    </lineage>
</organism>
<evidence type="ECO:0008006" key="4">
    <source>
        <dbReference type="Google" id="ProtNLM"/>
    </source>
</evidence>
<keyword evidence="1" id="KW-0812">Transmembrane</keyword>
<reference evidence="3" key="1">
    <citation type="journal article" date="2019" name="Int. J. Syst. Evol. Microbiol.">
        <title>The Global Catalogue of Microorganisms (GCM) 10K type strain sequencing project: providing services to taxonomists for standard genome sequencing and annotation.</title>
        <authorList>
            <consortium name="The Broad Institute Genomics Platform"/>
            <consortium name="The Broad Institute Genome Sequencing Center for Infectious Disease"/>
            <person name="Wu L."/>
            <person name="Ma J."/>
        </authorList>
    </citation>
    <scope>NUCLEOTIDE SEQUENCE [LARGE SCALE GENOMIC DNA]</scope>
    <source>
        <strain evidence="3">CCUG 37865</strain>
    </source>
</reference>
<gene>
    <name evidence="2" type="ORF">ACFOY7_14240</name>
</gene>
<dbReference type="RefSeq" id="WP_390254165.1">
    <property type="nucleotide sequence ID" value="NZ_JBHSDT010000008.1"/>
</dbReference>
<accession>A0ABV8WXP8</accession>
<keyword evidence="3" id="KW-1185">Reference proteome</keyword>
<name>A0ABV8WXP8_9BACI</name>